<name>A0A1I8HVS7_9PLAT</name>
<proteinExistence type="predicted"/>
<accession>A0A1I8HVS7</accession>
<dbReference type="WBParaSite" id="maker-unitig_18009-snap-gene-0.2-mRNA-1">
    <property type="protein sequence ID" value="maker-unitig_18009-snap-gene-0.2-mRNA-1"/>
    <property type="gene ID" value="maker-unitig_18009-snap-gene-0.2"/>
</dbReference>
<keyword evidence="1" id="KW-1185">Reference proteome</keyword>
<dbReference type="WBParaSite" id="maker-uti_cns_0016398-snap-gene-0.8-mRNA-1">
    <property type="protein sequence ID" value="maker-uti_cns_0016398-snap-gene-0.8-mRNA-1"/>
    <property type="gene ID" value="maker-uti_cns_0016398-snap-gene-0.8"/>
</dbReference>
<evidence type="ECO:0000313" key="3">
    <source>
        <dbReference type="WBParaSite" id="maker-uti_cns_0008343-snap-gene-0.7-mRNA-1"/>
    </source>
</evidence>
<protein>
    <submittedName>
        <fullName evidence="2 3">XRCC1_N domain-containing protein</fullName>
    </submittedName>
</protein>
<dbReference type="Proteomes" id="UP000095280">
    <property type="component" value="Unplaced"/>
</dbReference>
<reference evidence="2 3" key="1">
    <citation type="submission" date="2016-11" db="UniProtKB">
        <authorList>
            <consortium name="WormBaseParasite"/>
        </authorList>
    </citation>
    <scope>IDENTIFICATION</scope>
</reference>
<organism evidence="1 3">
    <name type="scientific">Macrostomum lignano</name>
    <dbReference type="NCBI Taxonomy" id="282301"/>
    <lineage>
        <taxon>Eukaryota</taxon>
        <taxon>Metazoa</taxon>
        <taxon>Spiralia</taxon>
        <taxon>Lophotrochozoa</taxon>
        <taxon>Platyhelminthes</taxon>
        <taxon>Rhabditophora</taxon>
        <taxon>Macrostomorpha</taxon>
        <taxon>Macrostomida</taxon>
        <taxon>Macrostomidae</taxon>
        <taxon>Macrostomum</taxon>
    </lineage>
</organism>
<sequence length="173" mass="18665">MYSSAQQEIHTASQPAMIRISNQQEFASIALGSDAKLWIEQSSSAAPNGEMRIRFRAFRPAPLDVLPTYAAADGVASTAWPPVPVAATLYLSPNHEDVEEARCKRILVTRRSGNGESCKDLLGFVPGRDSDTDDLVLVQLEQIEERAQATDVPVGVELLVSSHTSSSVTGLVD</sequence>
<evidence type="ECO:0000313" key="1">
    <source>
        <dbReference type="Proteomes" id="UP000095280"/>
    </source>
</evidence>
<dbReference type="AlphaFoldDB" id="A0A1I8HVS7"/>
<dbReference type="WBParaSite" id="maker-uti_cns_0008343-snap-gene-0.7-mRNA-1">
    <property type="protein sequence ID" value="maker-uti_cns_0008343-snap-gene-0.7-mRNA-1"/>
    <property type="gene ID" value="maker-uti_cns_0008343-snap-gene-0.7"/>
</dbReference>
<evidence type="ECO:0000313" key="2">
    <source>
        <dbReference type="WBParaSite" id="maker-unitig_18009-snap-gene-0.2-mRNA-1"/>
    </source>
</evidence>